<name>A0A6N7ESN5_9GAMM</name>
<dbReference type="RefSeq" id="WP_152808843.1">
    <property type="nucleotide sequence ID" value="NZ_WHNW01000002.1"/>
</dbReference>
<keyword evidence="2" id="KW-1133">Transmembrane helix</keyword>
<dbReference type="PANTHER" id="PTHR13847:SF289">
    <property type="entry name" value="GLYCINE OXIDASE"/>
    <property type="match status" value="1"/>
</dbReference>
<evidence type="ECO:0000259" key="3">
    <source>
        <dbReference type="Pfam" id="PF01266"/>
    </source>
</evidence>
<evidence type="ECO:0000256" key="1">
    <source>
        <dbReference type="ARBA" id="ARBA00023002"/>
    </source>
</evidence>
<dbReference type="Gene3D" id="3.30.9.10">
    <property type="entry name" value="D-Amino Acid Oxidase, subunit A, domain 2"/>
    <property type="match status" value="1"/>
</dbReference>
<feature type="transmembrane region" description="Helical" evidence="2">
    <location>
        <begin position="12"/>
        <end position="29"/>
    </location>
</feature>
<evidence type="ECO:0000313" key="4">
    <source>
        <dbReference type="EMBL" id="MPV85512.1"/>
    </source>
</evidence>
<dbReference type="SUPFAM" id="SSF54373">
    <property type="entry name" value="FAD-linked reductases, C-terminal domain"/>
    <property type="match status" value="1"/>
</dbReference>
<comment type="caution">
    <text evidence="4">The sequence shown here is derived from an EMBL/GenBank/DDBJ whole genome shotgun (WGS) entry which is preliminary data.</text>
</comment>
<feature type="domain" description="FAD dependent oxidoreductase" evidence="3">
    <location>
        <begin position="11"/>
        <end position="408"/>
    </location>
</feature>
<dbReference type="AlphaFoldDB" id="A0A6N7ESN5"/>
<dbReference type="InterPro" id="IPR006076">
    <property type="entry name" value="FAD-dep_OxRdtase"/>
</dbReference>
<dbReference type="Proteomes" id="UP000471298">
    <property type="component" value="Unassembled WGS sequence"/>
</dbReference>
<dbReference type="InterPro" id="IPR036188">
    <property type="entry name" value="FAD/NAD-bd_sf"/>
</dbReference>
<dbReference type="GO" id="GO:0016491">
    <property type="term" value="F:oxidoreductase activity"/>
    <property type="evidence" value="ECO:0007669"/>
    <property type="project" value="UniProtKB-KW"/>
</dbReference>
<dbReference type="EMBL" id="WHNW01000002">
    <property type="protein sequence ID" value="MPV85512.1"/>
    <property type="molecule type" value="Genomic_DNA"/>
</dbReference>
<keyword evidence="2" id="KW-0472">Membrane</keyword>
<evidence type="ECO:0000256" key="2">
    <source>
        <dbReference type="SAM" id="Phobius"/>
    </source>
</evidence>
<organism evidence="4 5">
    <name type="scientific">Ostreibacterium oceani</name>
    <dbReference type="NCBI Taxonomy" id="2654998"/>
    <lineage>
        <taxon>Bacteria</taxon>
        <taxon>Pseudomonadati</taxon>
        <taxon>Pseudomonadota</taxon>
        <taxon>Gammaproteobacteria</taxon>
        <taxon>Cardiobacteriales</taxon>
        <taxon>Ostreibacteriaceae</taxon>
        <taxon>Ostreibacterium</taxon>
    </lineage>
</organism>
<reference evidence="4 5" key="1">
    <citation type="submission" date="2019-10" db="EMBL/GenBank/DDBJ databases">
        <title>Cardiobacteriales fam. a chemoheterotrophic member of the order Cardiobacteriales, and proposal of Cardiobacteriales fam. nov.</title>
        <authorList>
            <person name="Wang C."/>
        </authorList>
    </citation>
    <scope>NUCLEOTIDE SEQUENCE [LARGE SCALE GENOMIC DNA]</scope>
    <source>
        <strain evidence="4 5">ML27</strain>
    </source>
</reference>
<dbReference type="FunCoup" id="A0A6N7ESN5">
    <property type="interactions" value="371"/>
</dbReference>
<proteinExistence type="predicted"/>
<dbReference type="SUPFAM" id="SSF51905">
    <property type="entry name" value="FAD/NAD(P)-binding domain"/>
    <property type="match status" value="1"/>
</dbReference>
<dbReference type="GO" id="GO:0005737">
    <property type="term" value="C:cytoplasm"/>
    <property type="evidence" value="ECO:0007669"/>
    <property type="project" value="TreeGrafter"/>
</dbReference>
<evidence type="ECO:0000313" key="5">
    <source>
        <dbReference type="Proteomes" id="UP000471298"/>
    </source>
</evidence>
<dbReference type="Gene3D" id="3.50.50.60">
    <property type="entry name" value="FAD/NAD(P)-binding domain"/>
    <property type="match status" value="2"/>
</dbReference>
<dbReference type="Pfam" id="PF01266">
    <property type="entry name" value="DAO"/>
    <property type="match status" value="1"/>
</dbReference>
<sequence>MNLIDKGNSGDVIVIGGGIIGVASAYYLAEQGYRVTVLEKNQLGCGASHGNAASYGNAGWLSHGFSIPMAAPGVPLQGLKWLFERDAPLRIKPRLDPALLRWLWQFGRACNQTQVEQAIPLLLAMGKKTIERLEALHQQHAVAVDFAYKGRISLFMDAKAYAAERDTARRLSRYGVTVEALTPQQIRERLPQVNPAVQYGLYCPHYAQVNPVKLLKTLVELAQKLGVTFMRDCQVLGFKTRHQRINQIITSQGDIQAHTVVLAGGAWSGQIAQQLGIHLPIQPAKGYSVTLARNPQDVDLPLLLAEKHIAVTPMGQWLRLTSHYELAGFDATLDSRRIDAIVQGAAQYFTLSHPVTRIQDWCGFRPATPDDLPLIGRSSRFDNVVIATGHGSLGMTNSLATAERVTQLIDGNSGASSDSQDSLGSLDVDWSLLNPERFAHTGGLCR</sequence>
<keyword evidence="1" id="KW-0560">Oxidoreductase</keyword>
<dbReference type="InParanoid" id="A0A6N7ESN5"/>
<dbReference type="PANTHER" id="PTHR13847">
    <property type="entry name" value="SARCOSINE DEHYDROGENASE-RELATED"/>
    <property type="match status" value="1"/>
</dbReference>
<accession>A0A6N7ESN5</accession>
<protein>
    <submittedName>
        <fullName evidence="4">FAD-dependent oxidoreductase</fullName>
    </submittedName>
</protein>
<keyword evidence="2" id="KW-0812">Transmembrane</keyword>
<gene>
    <name evidence="4" type="ORF">GCU85_02025</name>
</gene>
<keyword evidence="5" id="KW-1185">Reference proteome</keyword>